<proteinExistence type="predicted"/>
<evidence type="ECO:0000313" key="2">
    <source>
        <dbReference type="Proteomes" id="UP000243859"/>
    </source>
</evidence>
<dbReference type="AlphaFoldDB" id="A0A2T5BRP7"/>
<accession>A0A2T5BRP7</accession>
<dbReference type="RefSeq" id="WP_107892633.1">
    <property type="nucleotide sequence ID" value="NZ_NHSI01000051.1"/>
</dbReference>
<keyword evidence="2" id="KW-1185">Reference proteome</keyword>
<comment type="caution">
    <text evidence="1">The sequence shown here is derived from an EMBL/GenBank/DDBJ whole genome shotgun (WGS) entry which is preliminary data.</text>
</comment>
<dbReference type="Proteomes" id="UP000243859">
    <property type="component" value="Unassembled WGS sequence"/>
</dbReference>
<sequence>MTPEQKRRLADMQCLAQILLDRTMEDLRRARTRREVAEFQAERIAVALSGTPETVQDIASRAGAHALWRDDMAARRANLNGEIARCRVAEEQVKKAALRAFGRQAALRNLLDKVR</sequence>
<organism evidence="1 2">
    <name type="scientific">Rhodovulum imhoffii</name>
    <dbReference type="NCBI Taxonomy" id="365340"/>
    <lineage>
        <taxon>Bacteria</taxon>
        <taxon>Pseudomonadati</taxon>
        <taxon>Pseudomonadota</taxon>
        <taxon>Alphaproteobacteria</taxon>
        <taxon>Rhodobacterales</taxon>
        <taxon>Paracoccaceae</taxon>
        <taxon>Rhodovulum</taxon>
    </lineage>
</organism>
<reference evidence="1 2" key="1">
    <citation type="submission" date="2018-04" db="EMBL/GenBank/DDBJ databases">
        <title>Genomic Encyclopedia of Archaeal and Bacterial Type Strains, Phase II (KMG-II): from individual species to whole genera.</title>
        <authorList>
            <person name="Goeker M."/>
        </authorList>
    </citation>
    <scope>NUCLEOTIDE SEQUENCE [LARGE SCALE GENOMIC DNA]</scope>
    <source>
        <strain evidence="1 2">DSM 18064</strain>
    </source>
</reference>
<protein>
    <submittedName>
        <fullName evidence="1">Uncharacterized protein</fullName>
    </submittedName>
</protein>
<dbReference type="EMBL" id="QAAA01000009">
    <property type="protein sequence ID" value="PTN01963.1"/>
    <property type="molecule type" value="Genomic_DNA"/>
</dbReference>
<evidence type="ECO:0000313" key="1">
    <source>
        <dbReference type="EMBL" id="PTN01963.1"/>
    </source>
</evidence>
<name>A0A2T5BRP7_9RHOB</name>
<gene>
    <name evidence="1" type="ORF">C8N32_10987</name>
</gene>